<keyword evidence="4" id="KW-0285">Flavoprotein</keyword>
<dbReference type="GO" id="GO:0010181">
    <property type="term" value="F:FMN binding"/>
    <property type="evidence" value="ECO:0007669"/>
    <property type="project" value="InterPro"/>
</dbReference>
<dbReference type="GO" id="GO:0046872">
    <property type="term" value="F:metal ion binding"/>
    <property type="evidence" value="ECO:0007669"/>
    <property type="project" value="UniProtKB-KW"/>
</dbReference>
<evidence type="ECO:0000256" key="5">
    <source>
        <dbReference type="ARBA" id="ARBA00022643"/>
    </source>
</evidence>
<dbReference type="InterPro" id="IPR013785">
    <property type="entry name" value="Aldolase_TIM"/>
</dbReference>
<dbReference type="Pfam" id="PF00724">
    <property type="entry name" value="Oxidored_FMN"/>
    <property type="match status" value="1"/>
</dbReference>
<accession>A0A7G2CPB6</accession>
<dbReference type="GO" id="GO:0051536">
    <property type="term" value="F:iron-sulfur cluster binding"/>
    <property type="evidence" value="ECO:0007669"/>
    <property type="project" value="UniProtKB-KW"/>
</dbReference>
<evidence type="ECO:0000256" key="7">
    <source>
        <dbReference type="ARBA" id="ARBA00023002"/>
    </source>
</evidence>
<keyword evidence="5" id="KW-0288">FMN</keyword>
<comment type="cofactor">
    <cofactor evidence="1">
        <name>FMN</name>
        <dbReference type="ChEBI" id="CHEBI:58210"/>
    </cofactor>
</comment>
<evidence type="ECO:0000256" key="9">
    <source>
        <dbReference type="ARBA" id="ARBA00023014"/>
    </source>
</evidence>
<dbReference type="PANTHER" id="PTHR42917">
    <property type="entry name" value="2,4-DIENOYL-COA REDUCTASE"/>
    <property type="match status" value="1"/>
</dbReference>
<comment type="cofactor">
    <cofactor evidence="2">
        <name>[4Fe-4S] cluster</name>
        <dbReference type="ChEBI" id="CHEBI:49883"/>
    </cofactor>
</comment>
<dbReference type="InterPro" id="IPR001155">
    <property type="entry name" value="OxRdtase_FMN_N"/>
</dbReference>
<evidence type="ECO:0000256" key="2">
    <source>
        <dbReference type="ARBA" id="ARBA00001966"/>
    </source>
</evidence>
<dbReference type="VEuPathDB" id="TriTrypDB:ADEAN_000753600"/>
<dbReference type="Gene3D" id="3.20.20.70">
    <property type="entry name" value="Aldolase class I"/>
    <property type="match status" value="1"/>
</dbReference>
<keyword evidence="8" id="KW-0408">Iron</keyword>
<protein>
    <recommendedName>
        <fullName evidence="14">2,4-dienoyl-coa reductase-like protein</fullName>
    </recommendedName>
</protein>
<dbReference type="Proteomes" id="UP000515908">
    <property type="component" value="Chromosome 16"/>
</dbReference>
<evidence type="ECO:0000259" key="10">
    <source>
        <dbReference type="Pfam" id="PF00724"/>
    </source>
</evidence>
<evidence type="ECO:0000256" key="8">
    <source>
        <dbReference type="ARBA" id="ARBA00023004"/>
    </source>
</evidence>
<organism evidence="12 13">
    <name type="scientific">Angomonas deanei</name>
    <dbReference type="NCBI Taxonomy" id="59799"/>
    <lineage>
        <taxon>Eukaryota</taxon>
        <taxon>Discoba</taxon>
        <taxon>Euglenozoa</taxon>
        <taxon>Kinetoplastea</taxon>
        <taxon>Metakinetoplastina</taxon>
        <taxon>Trypanosomatida</taxon>
        <taxon>Trypanosomatidae</taxon>
        <taxon>Strigomonadinae</taxon>
        <taxon>Angomonas</taxon>
    </lineage>
</organism>
<dbReference type="Gene3D" id="3.40.50.720">
    <property type="entry name" value="NAD(P)-binding Rossmann-like Domain"/>
    <property type="match status" value="1"/>
</dbReference>
<dbReference type="GO" id="GO:0005737">
    <property type="term" value="C:cytoplasm"/>
    <property type="evidence" value="ECO:0007669"/>
    <property type="project" value="UniProtKB-ARBA"/>
</dbReference>
<dbReference type="PRINTS" id="PR00419">
    <property type="entry name" value="ADXRDTASE"/>
</dbReference>
<evidence type="ECO:0000256" key="4">
    <source>
        <dbReference type="ARBA" id="ARBA00022630"/>
    </source>
</evidence>
<dbReference type="SUPFAM" id="SSF51971">
    <property type="entry name" value="Nucleotide-binding domain"/>
    <property type="match status" value="1"/>
</dbReference>
<dbReference type="AlphaFoldDB" id="A0A7G2CPB6"/>
<keyword evidence="6" id="KW-0479">Metal-binding</keyword>
<name>A0A7G2CPB6_9TRYP</name>
<keyword evidence="7" id="KW-0560">Oxidoreductase</keyword>
<keyword evidence="9" id="KW-0411">Iron-sulfur</keyword>
<dbReference type="PANTHER" id="PTHR42917:SF2">
    <property type="entry name" value="2,4-DIENOYL-COA REDUCTASE [(2E)-ENOYL-COA-PRODUCING]"/>
    <property type="match status" value="1"/>
</dbReference>
<dbReference type="GO" id="GO:0016491">
    <property type="term" value="F:oxidoreductase activity"/>
    <property type="evidence" value="ECO:0007669"/>
    <property type="project" value="UniProtKB-KW"/>
</dbReference>
<feature type="domain" description="FAD/NAD(P)-binding" evidence="11">
    <location>
        <begin position="416"/>
        <end position="710"/>
    </location>
</feature>
<evidence type="ECO:0000256" key="1">
    <source>
        <dbReference type="ARBA" id="ARBA00001917"/>
    </source>
</evidence>
<evidence type="ECO:0000313" key="13">
    <source>
        <dbReference type="Proteomes" id="UP000515908"/>
    </source>
</evidence>
<comment type="similarity">
    <text evidence="3">In the N-terminal section; belongs to the NADH:flavin oxidoreductase/NADH oxidase family.</text>
</comment>
<evidence type="ECO:0008006" key="14">
    <source>
        <dbReference type="Google" id="ProtNLM"/>
    </source>
</evidence>
<reference evidence="12 13" key="1">
    <citation type="submission" date="2020-08" db="EMBL/GenBank/DDBJ databases">
        <authorList>
            <person name="Newling K."/>
            <person name="Davey J."/>
            <person name="Forrester S."/>
        </authorList>
    </citation>
    <scope>NUCLEOTIDE SEQUENCE [LARGE SCALE GENOMIC DNA]</scope>
    <source>
        <strain evidence="13">Crithidia deanei Carvalho (ATCC PRA-265)</strain>
    </source>
</reference>
<evidence type="ECO:0000313" key="12">
    <source>
        <dbReference type="EMBL" id="CAD2220022.1"/>
    </source>
</evidence>
<dbReference type="InterPro" id="IPR023753">
    <property type="entry name" value="FAD/NAD-binding_dom"/>
</dbReference>
<keyword evidence="13" id="KW-1185">Reference proteome</keyword>
<dbReference type="InterPro" id="IPR051793">
    <property type="entry name" value="NADH:flavin_oxidoreductase"/>
</dbReference>
<dbReference type="EMBL" id="LR877160">
    <property type="protein sequence ID" value="CAD2220022.1"/>
    <property type="molecule type" value="Genomic_DNA"/>
</dbReference>
<dbReference type="OrthoDB" id="276546at2759"/>
<evidence type="ECO:0000256" key="6">
    <source>
        <dbReference type="ARBA" id="ARBA00022723"/>
    </source>
</evidence>
<evidence type="ECO:0000256" key="3">
    <source>
        <dbReference type="ARBA" id="ARBA00011048"/>
    </source>
</evidence>
<gene>
    <name evidence="12" type="ORF">ADEAN_000753600</name>
</gene>
<dbReference type="Gene3D" id="3.50.50.60">
    <property type="entry name" value="FAD/NAD(P)-binding domain"/>
    <property type="match status" value="1"/>
</dbReference>
<sequence length="737" mass="81820">MLRINGTLRCVVAAATVDNGQTSVTPSSALFRPISIGRHIHLPNRFMMQPMYLNMERELNLYTDEHMDAMAAFFGERAYYGAKLIVVGGLSPSFAGKWAPQGMSLSTLDAAKSLRKVTNAIHREGGYVLAQAFNAGRSSRNFFCISPTSVESKVVPVKWFTNIRLPGLFVNYIVSEYQRFAKLAEEAGFDGVEVPVSEGTLLHNFLSAAVNDRTDAFGGSLEKRLEIVIRVLEEIKEHVFDKENFVVSVRLCLHDLKLGGTPMAETLLVAETLARSGYVDLLNTSVGMHDSPVQTMNSFVPQGAFARCCQLVKERLTAVGSPLPVVASHRIHSVAVAERLMERHVCDMVGIARPLLADAQFIRKAQRNEISDIAPCIACNHCVNRLYKHQRVTCALNPVAGYELERIWRPSNYKKHIAVVGGGAAGVTCALTLWRRGHDVTLYEKNKYIGGQLNLAKMVPGKQSYQSILEYWTRQLRESSVNVQLETEFTQEEMTRQHNFFHAVVLCSGSIPKPITSHKYPGASENNLIVSFERILDGTVKAGRRVVLLGNGAIAHDVASYLLHDQRVSRSVEYFLDEWGVDLDSGRMVEQSAEAAPKNNRDITLINKMEKDADLSRGVGWSQKLWIRRHGGNILNACLIDAITKSGVHVTVMPPYAKSFFIPCDTIVWCQGMLPNITVGTWLHEWMRDGAIGRGEMIKDFGIYMAGSCRDATSTDGRGEQDLIQIIGEGYDIGRKV</sequence>
<evidence type="ECO:0000259" key="11">
    <source>
        <dbReference type="Pfam" id="PF07992"/>
    </source>
</evidence>
<dbReference type="SUPFAM" id="SSF51395">
    <property type="entry name" value="FMN-linked oxidoreductases"/>
    <property type="match status" value="1"/>
</dbReference>
<dbReference type="Pfam" id="PF07992">
    <property type="entry name" value="Pyr_redox_2"/>
    <property type="match status" value="1"/>
</dbReference>
<feature type="domain" description="NADH:flavin oxidoreductase/NADH oxidase N-terminal" evidence="10">
    <location>
        <begin position="30"/>
        <end position="368"/>
    </location>
</feature>
<dbReference type="InterPro" id="IPR036188">
    <property type="entry name" value="FAD/NAD-bd_sf"/>
</dbReference>
<proteinExistence type="inferred from homology"/>